<reference evidence="1" key="2">
    <citation type="submission" date="2021-10" db="EMBL/GenBank/DDBJ databases">
        <authorList>
            <person name="Piombo E."/>
        </authorList>
    </citation>
    <scope>NUCLEOTIDE SEQUENCE</scope>
</reference>
<name>A0ACA9TVQ6_BIOOC</name>
<keyword evidence="2" id="KW-1185">Reference proteome</keyword>
<sequence>STNMAIAALFVQLTFLADLIVVVAQPHHVSTTSVSKGQIAGFQAIPQRLLGLAELDSSCLRAANQTIKCHERVDELGRREYHGSLGDIWLTDLLCAPSCKQALDIARDNIEMACAGSPNLLPGMTVVSVVDSIIAGWDETCLKDEQSGDYCNHIIDALDEYENIEDMPDQELCSFCYGAKLRQMQKSEHSAYDREYASMLEFVNRKCHIDSPVAPSQKSPPDMSSWPRTCSSGKTITTKEGDSCDSIALANSISSSTLYYINPHLLDCHGIESGMELCLPQTCTTYTVQEQEAADCVEISMAGGEGRWLDLIDWNLMLDSRCTNLWSTDPFWGHVVCNSPPGDKFIDEMESGFSEHPGNGYMGGPGGFGDGYKLNSRAKPLTELAKGTTKSCAQYIEAAEGLSCAEMVVSADRATPMDLFLQINPSLGNASECDENLKPGLSYCLKVHPIWGGLAKMEDMEDDWQELSESNMAKFGFFQYLRLKCTVVLFRTVAWLAQRSVSGHTLTEPAERKLRRIPGSSAGSCINVWVYTPPDINFSRRPAVLINWHGSGFVLPGFGLDHLWCTRVAQECGIYVVDADYRKGPEDPFPAAVEDAEAVLRWVAASDMFDEKRIAVSGFSSGANLALVAASVLREKLTMVDIKIPVAFYPVTNKAADPEQKVAPQSNKPVPAGISRIFNDCYVPDAAVRSDPRVSPEFADPDSFPDRVTILTAAGDNLAPEGNALAAKLENGHRKVVTRMFDDVNHGFDKGCAKGSVAERARDEAYSLAIASLKEALV</sequence>
<feature type="non-terminal residue" evidence="1">
    <location>
        <position position="1"/>
    </location>
</feature>
<comment type="caution">
    <text evidence="1">The sequence shown here is derived from an EMBL/GenBank/DDBJ whole genome shotgun (WGS) entry which is preliminary data.</text>
</comment>
<dbReference type="Proteomes" id="UP000836387">
    <property type="component" value="Unassembled WGS sequence"/>
</dbReference>
<evidence type="ECO:0000313" key="1">
    <source>
        <dbReference type="EMBL" id="CAG9945009.1"/>
    </source>
</evidence>
<gene>
    <name evidence="1" type="ORF">CRV2_00011102</name>
</gene>
<dbReference type="EMBL" id="CADEHS020000008">
    <property type="protein sequence ID" value="CAG9945009.1"/>
    <property type="molecule type" value="Genomic_DNA"/>
</dbReference>
<accession>A0ACA9TVQ6</accession>
<reference evidence="1" key="1">
    <citation type="submission" date="2020-04" db="EMBL/GenBank/DDBJ databases">
        <authorList>
            <person name="Broberg M."/>
        </authorList>
    </citation>
    <scope>NUCLEOTIDE SEQUENCE</scope>
</reference>
<organism evidence="1 2">
    <name type="scientific">Clonostachys rosea f. rosea IK726</name>
    <dbReference type="NCBI Taxonomy" id="1349383"/>
    <lineage>
        <taxon>Eukaryota</taxon>
        <taxon>Fungi</taxon>
        <taxon>Dikarya</taxon>
        <taxon>Ascomycota</taxon>
        <taxon>Pezizomycotina</taxon>
        <taxon>Sordariomycetes</taxon>
        <taxon>Hypocreomycetidae</taxon>
        <taxon>Hypocreales</taxon>
        <taxon>Bionectriaceae</taxon>
        <taxon>Clonostachys</taxon>
    </lineage>
</organism>
<proteinExistence type="predicted"/>
<evidence type="ECO:0000313" key="2">
    <source>
        <dbReference type="Proteomes" id="UP000836387"/>
    </source>
</evidence>
<protein>
    <submittedName>
        <fullName evidence="1">Uncharacterized protein</fullName>
    </submittedName>
</protein>